<protein>
    <submittedName>
        <fullName evidence="1">Uncharacterized protein</fullName>
    </submittedName>
</protein>
<dbReference type="AlphaFoldDB" id="A0A2P2R3U0"/>
<organism evidence="1">
    <name type="scientific">Rhizophora mucronata</name>
    <name type="common">Asiatic mangrove</name>
    <dbReference type="NCBI Taxonomy" id="61149"/>
    <lineage>
        <taxon>Eukaryota</taxon>
        <taxon>Viridiplantae</taxon>
        <taxon>Streptophyta</taxon>
        <taxon>Embryophyta</taxon>
        <taxon>Tracheophyta</taxon>
        <taxon>Spermatophyta</taxon>
        <taxon>Magnoliopsida</taxon>
        <taxon>eudicotyledons</taxon>
        <taxon>Gunneridae</taxon>
        <taxon>Pentapetalae</taxon>
        <taxon>rosids</taxon>
        <taxon>fabids</taxon>
        <taxon>Malpighiales</taxon>
        <taxon>Rhizophoraceae</taxon>
        <taxon>Rhizophora</taxon>
    </lineage>
</organism>
<name>A0A2P2R3U0_RHIMU</name>
<dbReference type="EMBL" id="GGEC01093452">
    <property type="protein sequence ID" value="MBX73936.1"/>
    <property type="molecule type" value="Transcribed_RNA"/>
</dbReference>
<reference evidence="1" key="1">
    <citation type="submission" date="2018-02" db="EMBL/GenBank/DDBJ databases">
        <title>Rhizophora mucronata_Transcriptome.</title>
        <authorList>
            <person name="Meera S.P."/>
            <person name="Sreeshan A."/>
            <person name="Augustine A."/>
        </authorList>
    </citation>
    <scope>NUCLEOTIDE SEQUENCE</scope>
    <source>
        <tissue evidence="1">Leaf</tissue>
    </source>
</reference>
<evidence type="ECO:0000313" key="1">
    <source>
        <dbReference type="EMBL" id="MBX73936.1"/>
    </source>
</evidence>
<sequence>MQKSSLYHALWSFDYSAGQKMSPMHFQNM</sequence>
<accession>A0A2P2R3U0</accession>
<proteinExistence type="predicted"/>